<evidence type="ECO:0000313" key="2">
    <source>
        <dbReference type="EMBL" id="ANA86061.1"/>
    </source>
</evidence>
<feature type="region of interest" description="Disordered" evidence="1">
    <location>
        <begin position="1"/>
        <end position="31"/>
    </location>
</feature>
<evidence type="ECO:0000313" key="3">
    <source>
        <dbReference type="Proteomes" id="UP000203422"/>
    </source>
</evidence>
<reference evidence="2 3" key="1">
    <citation type="submission" date="2016-03" db="EMBL/GenBank/DDBJ databases">
        <authorList>
            <person name="Rimple P."/>
            <person name="Montgomery M.T."/>
            <person name="Guerrero C.A."/>
            <person name="Mavrich T.N."/>
            <person name="Pope W.H."/>
            <person name="Garlena R.A."/>
            <person name="Russell D.A."/>
            <person name="Jacobs-Sera D."/>
            <person name="Hendrix R.W."/>
            <person name="Hatfull G.F."/>
        </authorList>
    </citation>
    <scope>NUCLEOTIDE SEQUENCE [LARGE SCALE GENOMIC DNA]</scope>
</reference>
<name>A0A160DE46_9CAUD</name>
<gene>
    <name evidence="2" type="primary">92</name>
    <name evidence="2" type="ORF">PBI_DEMOSTHENES_92</name>
</gene>
<keyword evidence="3" id="KW-1185">Reference proteome</keyword>
<dbReference type="Proteomes" id="UP000203422">
    <property type="component" value="Segment"/>
</dbReference>
<proteinExistence type="predicted"/>
<sequence length="53" mass="6454">MSHTRKYTSKYDQTTRTTKYRRPTKREQRELDRITDNLIALEYRAPKAPNQLI</sequence>
<dbReference type="KEGG" id="vg:28803122"/>
<dbReference type="GeneID" id="28803122"/>
<protein>
    <submittedName>
        <fullName evidence="2">Uncharacterized protein</fullName>
    </submittedName>
</protein>
<dbReference type="EMBL" id="KU998242">
    <property type="protein sequence ID" value="ANA86061.1"/>
    <property type="molecule type" value="Genomic_DNA"/>
</dbReference>
<organism evidence="2 3">
    <name type="scientific">Gordonia phage Demosthenes</name>
    <dbReference type="NCBI Taxonomy" id="1838067"/>
    <lineage>
        <taxon>Viruses</taxon>
        <taxon>Duplodnaviria</taxon>
        <taxon>Heunggongvirae</taxon>
        <taxon>Uroviricota</taxon>
        <taxon>Caudoviricetes</taxon>
        <taxon>Demosthenesvirus</taxon>
        <taxon>Demosthenesvirus demosthenes</taxon>
    </lineage>
</organism>
<accession>A0A160DE46</accession>
<dbReference type="RefSeq" id="YP_009276803.1">
    <property type="nucleotide sequence ID" value="NC_030944.1"/>
</dbReference>
<evidence type="ECO:0000256" key="1">
    <source>
        <dbReference type="SAM" id="MobiDB-lite"/>
    </source>
</evidence>